<evidence type="ECO:0000313" key="1">
    <source>
        <dbReference type="EMBL" id="PTB61189.1"/>
    </source>
</evidence>
<protein>
    <submittedName>
        <fullName evidence="1">Uncharacterized protein</fullName>
    </submittedName>
</protein>
<reference evidence="1 2" key="1">
    <citation type="submission" date="2016-07" db="EMBL/GenBank/DDBJ databases">
        <title>Multiple horizontal gene transfer events from other fungi enriched the ability of initially mycotrophic Trichoderma (Ascomycota) to feed on dead plant biomass.</title>
        <authorList>
            <consortium name="DOE Joint Genome Institute"/>
            <person name="Aerts A."/>
            <person name="Atanasova L."/>
            <person name="Chenthamara K."/>
            <person name="Zhang J."/>
            <person name="Grujic M."/>
            <person name="Henrissat B."/>
            <person name="Kuo A."/>
            <person name="Salamov A."/>
            <person name="Lipzen A."/>
            <person name="Labutti K."/>
            <person name="Barry K."/>
            <person name="Miao Y."/>
            <person name="Rahimi M.J."/>
            <person name="Shen Q."/>
            <person name="Grigoriev I.V."/>
            <person name="Kubicek C.P."/>
            <person name="Druzhinina I.S."/>
        </authorList>
    </citation>
    <scope>NUCLEOTIDE SEQUENCE [LARGE SCALE GENOMIC DNA]</scope>
    <source>
        <strain evidence="1 2">CBS 226.95</strain>
    </source>
</reference>
<name>A0A2T4AVX5_TRIHA</name>
<evidence type="ECO:0000313" key="2">
    <source>
        <dbReference type="Proteomes" id="UP000241690"/>
    </source>
</evidence>
<proteinExistence type="predicted"/>
<dbReference type="AlphaFoldDB" id="A0A2T4AVX5"/>
<dbReference type="EMBL" id="KZ679675">
    <property type="protein sequence ID" value="PTB61189.1"/>
    <property type="molecule type" value="Genomic_DNA"/>
</dbReference>
<dbReference type="GeneID" id="36621949"/>
<organism evidence="1 2">
    <name type="scientific">Trichoderma harzianum CBS 226.95</name>
    <dbReference type="NCBI Taxonomy" id="983964"/>
    <lineage>
        <taxon>Eukaryota</taxon>
        <taxon>Fungi</taxon>
        <taxon>Dikarya</taxon>
        <taxon>Ascomycota</taxon>
        <taxon>Pezizomycotina</taxon>
        <taxon>Sordariomycetes</taxon>
        <taxon>Hypocreomycetidae</taxon>
        <taxon>Hypocreales</taxon>
        <taxon>Hypocreaceae</taxon>
        <taxon>Trichoderma</taxon>
    </lineage>
</organism>
<gene>
    <name evidence="1" type="ORF">M431DRAFT_205468</name>
</gene>
<dbReference type="Proteomes" id="UP000241690">
    <property type="component" value="Unassembled WGS sequence"/>
</dbReference>
<accession>A0A2T4AVX5</accession>
<keyword evidence="2" id="KW-1185">Reference proteome</keyword>
<sequence>MKQSTIPSILIASYPSHQRRRRKERAKRRYLEEEKKSKTMNMISNPQQQSLHLSRMPCKAASLHSNSTSLFSIDMVTLFLGMLLCCFFPS</sequence>
<dbReference type="RefSeq" id="XP_024780866.1">
    <property type="nucleotide sequence ID" value="XM_024913387.1"/>
</dbReference>